<reference evidence="2" key="1">
    <citation type="journal article" date="2019" name="Int. J. Syst. Evol. Microbiol.">
        <title>The Global Catalogue of Microorganisms (GCM) 10K type strain sequencing project: providing services to taxonomists for standard genome sequencing and annotation.</title>
        <authorList>
            <consortium name="The Broad Institute Genomics Platform"/>
            <consortium name="The Broad Institute Genome Sequencing Center for Infectious Disease"/>
            <person name="Wu L."/>
            <person name="Ma J."/>
        </authorList>
    </citation>
    <scope>NUCLEOTIDE SEQUENCE [LARGE SCALE GENOMIC DNA]</scope>
    <source>
        <strain evidence="2">JCM 16898</strain>
    </source>
</reference>
<evidence type="ECO:0000313" key="2">
    <source>
        <dbReference type="Proteomes" id="UP001500689"/>
    </source>
</evidence>
<dbReference type="InterPro" id="IPR046036">
    <property type="entry name" value="DUF5994"/>
</dbReference>
<comment type="caution">
    <text evidence="1">The sequence shown here is derived from an EMBL/GenBank/DDBJ whole genome shotgun (WGS) entry which is preliminary data.</text>
</comment>
<sequence length="151" mass="16137">MTTAQQRGATAEAGDRSAARLEMKRTGAEPGHVDGGWWPHSTDLVAELPALAAALEHRLGPVSRVTYHLDTWAPAERKVREGDRTVRLEGFRATDPHTIMVLGADSRRVSLLVVPPEVSESTARAVLLGAADATTATVAEILAGNGVPEWR</sequence>
<protein>
    <submittedName>
        <fullName evidence="1">Uncharacterized protein</fullName>
    </submittedName>
</protein>
<organism evidence="1 2">
    <name type="scientific">Amycolatopsis ultiminotia</name>
    <dbReference type="NCBI Taxonomy" id="543629"/>
    <lineage>
        <taxon>Bacteria</taxon>
        <taxon>Bacillati</taxon>
        <taxon>Actinomycetota</taxon>
        <taxon>Actinomycetes</taxon>
        <taxon>Pseudonocardiales</taxon>
        <taxon>Pseudonocardiaceae</taxon>
        <taxon>Amycolatopsis</taxon>
    </lineage>
</organism>
<name>A0ABP6V3N1_9PSEU</name>
<gene>
    <name evidence="1" type="ORF">GCM10022222_05610</name>
</gene>
<keyword evidence="2" id="KW-1185">Reference proteome</keyword>
<evidence type="ECO:0000313" key="1">
    <source>
        <dbReference type="EMBL" id="GAA3525591.1"/>
    </source>
</evidence>
<proteinExistence type="predicted"/>
<dbReference type="Pfam" id="PF19457">
    <property type="entry name" value="DUF5994"/>
    <property type="match status" value="1"/>
</dbReference>
<dbReference type="Proteomes" id="UP001500689">
    <property type="component" value="Unassembled WGS sequence"/>
</dbReference>
<accession>A0ABP6V3N1</accession>
<dbReference type="EMBL" id="BAAAZN010000001">
    <property type="protein sequence ID" value="GAA3525591.1"/>
    <property type="molecule type" value="Genomic_DNA"/>
</dbReference>
<dbReference type="RefSeq" id="WP_344854880.1">
    <property type="nucleotide sequence ID" value="NZ_BAAAZN010000001.1"/>
</dbReference>